<dbReference type="InterPro" id="IPR050268">
    <property type="entry name" value="NADH-dep_flavin_reductase"/>
</dbReference>
<gene>
    <name evidence="4" type="ORF">M427DRAFT_404324</name>
</gene>
<dbReference type="Pfam" id="PF01613">
    <property type="entry name" value="Flavin_Reduct"/>
    <property type="match status" value="1"/>
</dbReference>
<dbReference type="SUPFAM" id="SSF50475">
    <property type="entry name" value="FMN-binding split barrel"/>
    <property type="match status" value="1"/>
</dbReference>
<feature type="region of interest" description="Disordered" evidence="2">
    <location>
        <begin position="178"/>
        <end position="199"/>
    </location>
</feature>
<protein>
    <recommendedName>
        <fullName evidence="3">Flavin reductase like domain-containing protein</fullName>
    </recommendedName>
</protein>
<feature type="compositionally biased region" description="Polar residues" evidence="2">
    <location>
        <begin position="179"/>
        <end position="198"/>
    </location>
</feature>
<evidence type="ECO:0000259" key="3">
    <source>
        <dbReference type="SMART" id="SM00903"/>
    </source>
</evidence>
<evidence type="ECO:0000256" key="1">
    <source>
        <dbReference type="ARBA" id="ARBA00023002"/>
    </source>
</evidence>
<dbReference type="OrthoDB" id="2015405at2759"/>
<dbReference type="Proteomes" id="UP000070544">
    <property type="component" value="Unassembled WGS sequence"/>
</dbReference>
<dbReference type="Gene3D" id="2.30.110.10">
    <property type="entry name" value="Electron Transport, Fmn-binding Protein, Chain A"/>
    <property type="match status" value="1"/>
</dbReference>
<evidence type="ECO:0000256" key="2">
    <source>
        <dbReference type="SAM" id="MobiDB-lite"/>
    </source>
</evidence>
<organism evidence="4 5">
    <name type="scientific">Gonapodya prolifera (strain JEL478)</name>
    <name type="common">Monoblepharis prolifera</name>
    <dbReference type="NCBI Taxonomy" id="1344416"/>
    <lineage>
        <taxon>Eukaryota</taxon>
        <taxon>Fungi</taxon>
        <taxon>Fungi incertae sedis</taxon>
        <taxon>Chytridiomycota</taxon>
        <taxon>Chytridiomycota incertae sedis</taxon>
        <taxon>Monoblepharidomycetes</taxon>
        <taxon>Monoblepharidales</taxon>
        <taxon>Gonapodyaceae</taxon>
        <taxon>Gonapodya</taxon>
    </lineage>
</organism>
<reference evidence="4 5" key="1">
    <citation type="journal article" date="2015" name="Genome Biol. Evol.">
        <title>Phylogenomic analyses indicate that early fungi evolved digesting cell walls of algal ancestors of land plants.</title>
        <authorList>
            <person name="Chang Y."/>
            <person name="Wang S."/>
            <person name="Sekimoto S."/>
            <person name="Aerts A.L."/>
            <person name="Choi C."/>
            <person name="Clum A."/>
            <person name="LaButti K.M."/>
            <person name="Lindquist E.A."/>
            <person name="Yee Ngan C."/>
            <person name="Ohm R.A."/>
            <person name="Salamov A.A."/>
            <person name="Grigoriev I.V."/>
            <person name="Spatafora J.W."/>
            <person name="Berbee M.L."/>
        </authorList>
    </citation>
    <scope>NUCLEOTIDE SEQUENCE [LARGE SCALE GENOMIC DNA]</scope>
    <source>
        <strain evidence="4 5">JEL478</strain>
    </source>
</reference>
<dbReference type="InterPro" id="IPR012349">
    <property type="entry name" value="Split_barrel_FMN-bd"/>
</dbReference>
<dbReference type="PANTHER" id="PTHR30466">
    <property type="entry name" value="FLAVIN REDUCTASE"/>
    <property type="match status" value="1"/>
</dbReference>
<proteinExistence type="predicted"/>
<dbReference type="SMART" id="SM00903">
    <property type="entry name" value="Flavin_Reduct"/>
    <property type="match status" value="1"/>
</dbReference>
<dbReference type="InterPro" id="IPR002563">
    <property type="entry name" value="Flavin_Rdtase-like_dom"/>
</dbReference>
<accession>A0A139AUE9</accession>
<keyword evidence="1" id="KW-0560">Oxidoreductase</keyword>
<feature type="domain" description="Flavin reductase like" evidence="3">
    <location>
        <begin position="38"/>
        <end position="211"/>
    </location>
</feature>
<name>A0A139AUE9_GONPJ</name>
<evidence type="ECO:0000313" key="4">
    <source>
        <dbReference type="EMBL" id="KXS20193.1"/>
    </source>
</evidence>
<evidence type="ECO:0000313" key="5">
    <source>
        <dbReference type="Proteomes" id="UP000070544"/>
    </source>
</evidence>
<dbReference type="EMBL" id="KQ965736">
    <property type="protein sequence ID" value="KXS20193.1"/>
    <property type="molecule type" value="Genomic_DNA"/>
</dbReference>
<dbReference type="STRING" id="1344416.A0A139AUE9"/>
<keyword evidence="5" id="KW-1185">Reference proteome</keyword>
<dbReference type="GO" id="GO:0042602">
    <property type="term" value="F:riboflavin reductase (NADPH) activity"/>
    <property type="evidence" value="ECO:0007669"/>
    <property type="project" value="TreeGrafter"/>
</dbReference>
<sequence length="213" mass="23417">MRCSTLNLVHSARRGVRRVVIDTCSQSRNWREAMRDAMRAVALPVVVVTSSSPDPPFTRRGITCSSFTSKVSLDPPILSFSIQKPRIGHPSRFASLLRHSGRCAINVLGEHQAHLGTHFSLPTDTEDNQLSEISHFVHRGLPLLDDTIISFSCSVLKEVEAGTADLFLVQVEEIHTPSDVGSSASSEPNESNLISPTRSRPLLYHGSQYVKCS</sequence>
<dbReference type="GO" id="GO:0010181">
    <property type="term" value="F:FMN binding"/>
    <property type="evidence" value="ECO:0007669"/>
    <property type="project" value="InterPro"/>
</dbReference>
<dbReference type="PANTHER" id="PTHR30466:SF1">
    <property type="entry name" value="FMN REDUCTASE (NADH) RUTF"/>
    <property type="match status" value="1"/>
</dbReference>
<dbReference type="AlphaFoldDB" id="A0A139AUE9"/>